<protein>
    <submittedName>
        <fullName evidence="4">Uncharacterized protein</fullName>
    </submittedName>
</protein>
<dbReference type="Gene3D" id="2.160.20.10">
    <property type="entry name" value="Single-stranded right-handed beta-helix, Pectin lyase-like"/>
    <property type="match status" value="1"/>
</dbReference>
<keyword evidence="2" id="KW-0134">Cell wall</keyword>
<organism evidence="4">
    <name type="scientific">Salix viminalis</name>
    <name type="common">Common osier</name>
    <name type="synonym">Basket willow</name>
    <dbReference type="NCBI Taxonomy" id="40686"/>
    <lineage>
        <taxon>Eukaryota</taxon>
        <taxon>Viridiplantae</taxon>
        <taxon>Streptophyta</taxon>
        <taxon>Embryophyta</taxon>
        <taxon>Tracheophyta</taxon>
        <taxon>Spermatophyta</taxon>
        <taxon>Magnoliopsida</taxon>
        <taxon>eudicotyledons</taxon>
        <taxon>Gunneridae</taxon>
        <taxon>Pentapetalae</taxon>
        <taxon>rosids</taxon>
        <taxon>fabids</taxon>
        <taxon>Malpighiales</taxon>
        <taxon>Salicaceae</taxon>
        <taxon>Saliceae</taxon>
        <taxon>Salix</taxon>
    </lineage>
</organism>
<feature type="compositionally biased region" description="Basic residues" evidence="3">
    <location>
        <begin position="1"/>
        <end position="13"/>
    </location>
</feature>
<evidence type="ECO:0000256" key="3">
    <source>
        <dbReference type="SAM" id="MobiDB-lite"/>
    </source>
</evidence>
<evidence type="ECO:0000256" key="2">
    <source>
        <dbReference type="ARBA" id="ARBA00022512"/>
    </source>
</evidence>
<proteinExistence type="predicted"/>
<dbReference type="EMBL" id="CAADRP010001562">
    <property type="protein sequence ID" value="VFU41272.1"/>
    <property type="molecule type" value="Genomic_DNA"/>
</dbReference>
<evidence type="ECO:0000256" key="1">
    <source>
        <dbReference type="ARBA" id="ARBA00004191"/>
    </source>
</evidence>
<comment type="subcellular location">
    <subcellularLocation>
        <location evidence="1">Secreted</location>
        <location evidence="1">Cell wall</location>
    </subcellularLocation>
</comment>
<accession>A0A6N2LJA7</accession>
<gene>
    <name evidence="4" type="ORF">SVIM_LOCUS242093</name>
</gene>
<name>A0A6N2LJA7_SALVM</name>
<feature type="region of interest" description="Disordered" evidence="3">
    <location>
        <begin position="1"/>
        <end position="42"/>
    </location>
</feature>
<sequence>MGNSHGHGHHRKFRDNGNVPFPDKTAAAPSASQPGPPFIYRSQIPTSLTRTPEMANILPYPHVDSALRALAAQAEGFGRSATGGLHGPIYFVTSLAESQIYSQCNIYEAGQKKIAFKYLSEKAADKEKAKSGCIMSEGDLFVTGTQAGLVTNDGEYCMFHPSEYYPTWTVEPPTDSLKQVLQHCTGWQCVPRPADQPRAAQ</sequence>
<evidence type="ECO:0000313" key="4">
    <source>
        <dbReference type="EMBL" id="VFU41272.1"/>
    </source>
</evidence>
<reference evidence="4" key="1">
    <citation type="submission" date="2019-03" db="EMBL/GenBank/DDBJ databases">
        <authorList>
            <person name="Mank J."/>
            <person name="Almeida P."/>
        </authorList>
    </citation>
    <scope>NUCLEOTIDE SEQUENCE</scope>
    <source>
        <strain evidence="4">78183</strain>
    </source>
</reference>
<keyword evidence="2" id="KW-0964">Secreted</keyword>
<dbReference type="InterPro" id="IPR012334">
    <property type="entry name" value="Pectin_lyas_fold"/>
</dbReference>
<dbReference type="AlphaFoldDB" id="A0A6N2LJA7"/>